<dbReference type="AlphaFoldDB" id="A0ABD0M6M7"/>
<comment type="caution">
    <text evidence="2">The sequence shown here is derived from an EMBL/GenBank/DDBJ whole genome shotgun (WGS) entry which is preliminary data.</text>
</comment>
<feature type="region of interest" description="Disordered" evidence="1">
    <location>
        <begin position="1"/>
        <end position="73"/>
    </location>
</feature>
<feature type="compositionally biased region" description="Low complexity" evidence="1">
    <location>
        <begin position="32"/>
        <end position="41"/>
    </location>
</feature>
<keyword evidence="3" id="KW-1185">Reference proteome</keyword>
<organism evidence="2 3">
    <name type="scientific">Batillaria attramentaria</name>
    <dbReference type="NCBI Taxonomy" id="370345"/>
    <lineage>
        <taxon>Eukaryota</taxon>
        <taxon>Metazoa</taxon>
        <taxon>Spiralia</taxon>
        <taxon>Lophotrochozoa</taxon>
        <taxon>Mollusca</taxon>
        <taxon>Gastropoda</taxon>
        <taxon>Caenogastropoda</taxon>
        <taxon>Sorbeoconcha</taxon>
        <taxon>Cerithioidea</taxon>
        <taxon>Batillariidae</taxon>
        <taxon>Batillaria</taxon>
    </lineage>
</organism>
<protein>
    <submittedName>
        <fullName evidence="2">Uncharacterized protein</fullName>
    </submittedName>
</protein>
<dbReference type="Proteomes" id="UP001519460">
    <property type="component" value="Unassembled WGS sequence"/>
</dbReference>
<evidence type="ECO:0000256" key="1">
    <source>
        <dbReference type="SAM" id="MobiDB-lite"/>
    </source>
</evidence>
<dbReference type="EMBL" id="JACVVK020000005">
    <property type="protein sequence ID" value="KAK7507069.1"/>
    <property type="molecule type" value="Genomic_DNA"/>
</dbReference>
<feature type="compositionally biased region" description="Polar residues" evidence="1">
    <location>
        <begin position="1"/>
        <end position="20"/>
    </location>
</feature>
<evidence type="ECO:0000313" key="2">
    <source>
        <dbReference type="EMBL" id="KAK7507069.1"/>
    </source>
</evidence>
<accession>A0ABD0M6M7</accession>
<name>A0ABD0M6M7_9CAEN</name>
<proteinExistence type="predicted"/>
<sequence length="104" mass="11384">MINFTNSLSLRSPNAHTLSDVQPDPKARHHTPIPIHPQQHTRISGSVTCPRHRLSPSGTALFPAEPTRADGPLGTLRFESLAMRAHRTPLPPTPLVPCTRSSIM</sequence>
<evidence type="ECO:0000313" key="3">
    <source>
        <dbReference type="Proteomes" id="UP001519460"/>
    </source>
</evidence>
<reference evidence="2 3" key="1">
    <citation type="journal article" date="2023" name="Sci. Data">
        <title>Genome assembly of the Korean intertidal mud-creeper Batillaria attramentaria.</title>
        <authorList>
            <person name="Patra A.K."/>
            <person name="Ho P.T."/>
            <person name="Jun S."/>
            <person name="Lee S.J."/>
            <person name="Kim Y."/>
            <person name="Won Y.J."/>
        </authorList>
    </citation>
    <scope>NUCLEOTIDE SEQUENCE [LARGE SCALE GENOMIC DNA]</scope>
    <source>
        <strain evidence="2">Wonlab-2016</strain>
    </source>
</reference>
<gene>
    <name evidence="2" type="ORF">BaRGS_00001920</name>
</gene>